<dbReference type="PANTHER" id="PTHR30487:SF0">
    <property type="entry name" value="PREPILIN LEADER PEPTIDASE_N-METHYLTRANSFERASE-RELATED"/>
    <property type="match status" value="1"/>
</dbReference>
<reference evidence="4 5" key="1">
    <citation type="submission" date="2021-03" db="EMBL/GenBank/DDBJ databases">
        <title>Genomic Encyclopedia of Type Strains, Phase IV (KMG-IV): sequencing the most valuable type-strain genomes for metagenomic binning, comparative biology and taxonomic classification.</title>
        <authorList>
            <person name="Goeker M."/>
        </authorList>
    </citation>
    <scope>NUCLEOTIDE SEQUENCE [LARGE SCALE GENOMIC DNA]</scope>
    <source>
        <strain evidence="4 5">DSM 6139</strain>
    </source>
</reference>
<evidence type="ECO:0000313" key="5">
    <source>
        <dbReference type="Proteomes" id="UP001519271"/>
    </source>
</evidence>
<evidence type="ECO:0000313" key="4">
    <source>
        <dbReference type="EMBL" id="MBP1920795.1"/>
    </source>
</evidence>
<name>A0ABS4G931_9CLOT</name>
<keyword evidence="2" id="KW-1133">Transmembrane helix</keyword>
<keyword evidence="2" id="KW-0812">Transmembrane</keyword>
<feature type="domain" description="Prepilin type IV endopeptidase peptidase" evidence="3">
    <location>
        <begin position="8"/>
        <end position="111"/>
    </location>
</feature>
<feature type="transmembrane region" description="Helical" evidence="2">
    <location>
        <begin position="54"/>
        <end position="73"/>
    </location>
</feature>
<dbReference type="PANTHER" id="PTHR30487">
    <property type="entry name" value="TYPE 4 PREPILIN-LIKE PROTEINS LEADER PEPTIDE-PROCESSING ENZYME"/>
    <property type="match status" value="1"/>
</dbReference>
<protein>
    <submittedName>
        <fullName evidence="4">Prepilin peptidase CpaA</fullName>
        <ecNumber evidence="4">3.4.23.43</ecNumber>
    </submittedName>
</protein>
<feature type="transmembrane region" description="Helical" evidence="2">
    <location>
        <begin position="94"/>
        <end position="115"/>
    </location>
</feature>
<organism evidence="4 5">
    <name type="scientific">Youngiibacter multivorans</name>
    <dbReference type="NCBI Taxonomy" id="937251"/>
    <lineage>
        <taxon>Bacteria</taxon>
        <taxon>Bacillati</taxon>
        <taxon>Bacillota</taxon>
        <taxon>Clostridia</taxon>
        <taxon>Eubacteriales</taxon>
        <taxon>Clostridiaceae</taxon>
        <taxon>Youngiibacter</taxon>
    </lineage>
</organism>
<dbReference type="Gene3D" id="1.20.120.1220">
    <property type="match status" value="1"/>
</dbReference>
<gene>
    <name evidence="4" type="ORF">J2Z34_003312</name>
</gene>
<dbReference type="Pfam" id="PF01478">
    <property type="entry name" value="Peptidase_A24"/>
    <property type="match status" value="1"/>
</dbReference>
<dbReference type="RefSeq" id="WP_209460955.1">
    <property type="nucleotide sequence ID" value="NZ_JAGGKC010000041.1"/>
</dbReference>
<sequence>MFYYLKYIILILLLLYAAKFDITERKIPNKVTIPAFTLGIIGSWLNSGFSGVQFSLMGFLVGLAVFFIPFLLGGMGAGDVKLMAAVGSLLGWKLTVYSALLTALVGGIIAIGYTINNGYFNRMIGNFAYLIHLKVLNILYLITRNEKILTSYRDARTRIQKNEKMYIPYGVAIAIGTLLVLIGSNLKFPPFV</sequence>
<dbReference type="InterPro" id="IPR050882">
    <property type="entry name" value="Prepilin_peptidase/N-MTase"/>
</dbReference>
<comment type="caution">
    <text evidence="4">The sequence shown here is derived from an EMBL/GenBank/DDBJ whole genome shotgun (WGS) entry which is preliminary data.</text>
</comment>
<dbReference type="GO" id="GO:0004190">
    <property type="term" value="F:aspartic-type endopeptidase activity"/>
    <property type="evidence" value="ECO:0007669"/>
    <property type="project" value="UniProtKB-EC"/>
</dbReference>
<keyword evidence="4" id="KW-0378">Hydrolase</keyword>
<feature type="transmembrane region" description="Helical" evidence="2">
    <location>
        <begin position="166"/>
        <end position="186"/>
    </location>
</feature>
<dbReference type="Proteomes" id="UP001519271">
    <property type="component" value="Unassembled WGS sequence"/>
</dbReference>
<evidence type="ECO:0000256" key="2">
    <source>
        <dbReference type="SAM" id="Phobius"/>
    </source>
</evidence>
<keyword evidence="5" id="KW-1185">Reference proteome</keyword>
<dbReference type="EMBL" id="JAGGKC010000041">
    <property type="protein sequence ID" value="MBP1920795.1"/>
    <property type="molecule type" value="Genomic_DNA"/>
</dbReference>
<accession>A0ABS4G931</accession>
<proteinExistence type="inferred from homology"/>
<evidence type="ECO:0000256" key="1">
    <source>
        <dbReference type="ARBA" id="ARBA00005801"/>
    </source>
</evidence>
<comment type="similarity">
    <text evidence="1">Belongs to the peptidase A24 family.</text>
</comment>
<keyword evidence="2" id="KW-0472">Membrane</keyword>
<dbReference type="InterPro" id="IPR000045">
    <property type="entry name" value="Prepilin_IV_endopep_pep"/>
</dbReference>
<evidence type="ECO:0000259" key="3">
    <source>
        <dbReference type="Pfam" id="PF01478"/>
    </source>
</evidence>
<dbReference type="EC" id="3.4.23.43" evidence="4"/>